<dbReference type="EMBL" id="FSRC01000001">
    <property type="protein sequence ID" value="SIN67054.1"/>
    <property type="molecule type" value="Genomic_DNA"/>
</dbReference>
<dbReference type="AlphaFoldDB" id="A0A1N6D8Q3"/>
<dbReference type="Proteomes" id="UP000185221">
    <property type="component" value="Unassembled WGS sequence"/>
</dbReference>
<keyword evidence="1" id="KW-0732">Signal</keyword>
<dbReference type="Pfam" id="PF11138">
    <property type="entry name" value="DUF2911"/>
    <property type="match status" value="1"/>
</dbReference>
<dbReference type="RefSeq" id="WP_074223219.1">
    <property type="nucleotide sequence ID" value="NZ_FSRC01000001.1"/>
</dbReference>
<protein>
    <recommendedName>
        <fullName evidence="4">DUF2911 domain-containing protein</fullName>
    </recommendedName>
</protein>
<sequence>MKNLILSILLLIGIASVSDAQSFRGPDKSPMDVAYLPDNFAHDRKPGEKAIAKAYYSRPNKAERVVFGGIVPFGKVWRLGANEAVEFKAFQDLTLGGKSLSAGTYSMFAIPGENEWTIILNSDLDYWGAFSYDESKDVFRFTVPSKSSEQVVESFSIRFEDLGNNKAVMRMGWDQTIVELPISY</sequence>
<name>A0A1N6D8Q3_9BACT</name>
<feature type="chain" id="PRO_5012681123" description="DUF2911 domain-containing protein" evidence="1">
    <location>
        <begin position="21"/>
        <end position="184"/>
    </location>
</feature>
<accession>A0A1N6D8Q3</accession>
<keyword evidence="3" id="KW-1185">Reference proteome</keyword>
<evidence type="ECO:0000313" key="2">
    <source>
        <dbReference type="EMBL" id="SIN67054.1"/>
    </source>
</evidence>
<dbReference type="STRING" id="226505.SAMN05444394_0471"/>
<organism evidence="2 3">
    <name type="scientific">Algoriphagus halophilus</name>
    <dbReference type="NCBI Taxonomy" id="226505"/>
    <lineage>
        <taxon>Bacteria</taxon>
        <taxon>Pseudomonadati</taxon>
        <taxon>Bacteroidota</taxon>
        <taxon>Cytophagia</taxon>
        <taxon>Cytophagales</taxon>
        <taxon>Cyclobacteriaceae</taxon>
        <taxon>Algoriphagus</taxon>
    </lineage>
</organism>
<proteinExistence type="predicted"/>
<evidence type="ECO:0000313" key="3">
    <source>
        <dbReference type="Proteomes" id="UP000185221"/>
    </source>
</evidence>
<gene>
    <name evidence="2" type="ORF">SAMN05444394_0471</name>
</gene>
<dbReference type="InterPro" id="IPR021314">
    <property type="entry name" value="DUF2911"/>
</dbReference>
<feature type="signal peptide" evidence="1">
    <location>
        <begin position="1"/>
        <end position="20"/>
    </location>
</feature>
<evidence type="ECO:0000256" key="1">
    <source>
        <dbReference type="SAM" id="SignalP"/>
    </source>
</evidence>
<reference evidence="3" key="1">
    <citation type="submission" date="2016-11" db="EMBL/GenBank/DDBJ databases">
        <authorList>
            <person name="Varghese N."/>
            <person name="Submissions S."/>
        </authorList>
    </citation>
    <scope>NUCLEOTIDE SEQUENCE [LARGE SCALE GENOMIC DNA]</scope>
    <source>
        <strain evidence="3">DSM 15292</strain>
    </source>
</reference>
<dbReference type="OrthoDB" id="978542at2"/>
<evidence type="ECO:0008006" key="4">
    <source>
        <dbReference type="Google" id="ProtNLM"/>
    </source>
</evidence>